<evidence type="ECO:0000313" key="5">
    <source>
        <dbReference type="Proteomes" id="UP001140560"/>
    </source>
</evidence>
<evidence type="ECO:0000256" key="2">
    <source>
        <dbReference type="SAM" id="Phobius"/>
    </source>
</evidence>
<dbReference type="EMBL" id="JAPEUY010000006">
    <property type="protein sequence ID" value="KAJ4372281.1"/>
    <property type="molecule type" value="Genomic_DNA"/>
</dbReference>
<dbReference type="Proteomes" id="UP001140560">
    <property type="component" value="Unassembled WGS sequence"/>
</dbReference>
<feature type="region of interest" description="Disordered" evidence="1">
    <location>
        <begin position="121"/>
        <end position="148"/>
    </location>
</feature>
<feature type="chain" id="PRO_5040888030" evidence="3">
    <location>
        <begin position="20"/>
        <end position="237"/>
    </location>
</feature>
<organism evidence="4 5">
    <name type="scientific">Neocucurbitaria cava</name>
    <dbReference type="NCBI Taxonomy" id="798079"/>
    <lineage>
        <taxon>Eukaryota</taxon>
        <taxon>Fungi</taxon>
        <taxon>Dikarya</taxon>
        <taxon>Ascomycota</taxon>
        <taxon>Pezizomycotina</taxon>
        <taxon>Dothideomycetes</taxon>
        <taxon>Pleosporomycetidae</taxon>
        <taxon>Pleosporales</taxon>
        <taxon>Pleosporineae</taxon>
        <taxon>Cucurbitariaceae</taxon>
        <taxon>Neocucurbitaria</taxon>
    </lineage>
</organism>
<feature type="region of interest" description="Disordered" evidence="1">
    <location>
        <begin position="184"/>
        <end position="216"/>
    </location>
</feature>
<keyword evidence="2" id="KW-1133">Transmembrane helix</keyword>
<keyword evidence="2" id="KW-0472">Membrane</keyword>
<feature type="compositionally biased region" description="Polar residues" evidence="1">
    <location>
        <begin position="185"/>
        <end position="209"/>
    </location>
</feature>
<gene>
    <name evidence="4" type="ORF">N0V83_004055</name>
</gene>
<keyword evidence="2" id="KW-0812">Transmembrane</keyword>
<name>A0A9W8YA28_9PLEO</name>
<protein>
    <submittedName>
        <fullName evidence="4">Uncharacterized protein</fullName>
    </submittedName>
</protein>
<keyword evidence="3" id="KW-0732">Signal</keyword>
<evidence type="ECO:0000256" key="1">
    <source>
        <dbReference type="SAM" id="MobiDB-lite"/>
    </source>
</evidence>
<keyword evidence="5" id="KW-1185">Reference proteome</keyword>
<proteinExistence type="predicted"/>
<feature type="transmembrane region" description="Helical" evidence="2">
    <location>
        <begin position="216"/>
        <end position="236"/>
    </location>
</feature>
<dbReference type="OrthoDB" id="5091764at2759"/>
<accession>A0A9W8YA28</accession>
<feature type="signal peptide" evidence="3">
    <location>
        <begin position="1"/>
        <end position="19"/>
    </location>
</feature>
<sequence>MKTAATFLAATALASTSYASTVRLETTKCLNANIPLEQFDIEIGTSAPVAKDLPAVCGLRILSASDSIDVTTIQCQAFRDTEGTQPGSAVFTYASFANIATNPIQEKSILCTIPSAPSATVLGRRQDTNETTTSSAEDLPTSSAATSTPESTVLITSIASDTADSTSSVAPSTIVSTIVVSASSGLPTSSGNATTPSNTGRPSATQSGSGPAESTGAAGAIGIGAGVVVGAFAALFL</sequence>
<evidence type="ECO:0000313" key="4">
    <source>
        <dbReference type="EMBL" id="KAJ4372281.1"/>
    </source>
</evidence>
<evidence type="ECO:0000256" key="3">
    <source>
        <dbReference type="SAM" id="SignalP"/>
    </source>
</evidence>
<comment type="caution">
    <text evidence="4">The sequence shown here is derived from an EMBL/GenBank/DDBJ whole genome shotgun (WGS) entry which is preliminary data.</text>
</comment>
<dbReference type="AlphaFoldDB" id="A0A9W8YA28"/>
<reference evidence="4" key="1">
    <citation type="submission" date="2022-10" db="EMBL/GenBank/DDBJ databases">
        <title>Tapping the CABI collections for fungal endophytes: first genome assemblies for Collariella, Neodidymelliopsis, Ascochyta clinopodiicola, Didymella pomorum, Didymosphaeria variabile, Neocosmospora piperis and Neocucurbitaria cava.</title>
        <authorList>
            <person name="Hill R."/>
        </authorList>
    </citation>
    <scope>NUCLEOTIDE SEQUENCE</scope>
    <source>
        <strain evidence="4">IMI 356814</strain>
    </source>
</reference>